<dbReference type="Proteomes" id="UP001158576">
    <property type="component" value="Chromosome PAR"/>
</dbReference>
<dbReference type="InterPro" id="IPR002401">
    <property type="entry name" value="Cyt_P450_E_grp-I"/>
</dbReference>
<evidence type="ECO:0000256" key="4">
    <source>
        <dbReference type="ARBA" id="ARBA00023004"/>
    </source>
</evidence>
<name>A0ABN7RXF5_OIKDI</name>
<evidence type="ECO:0000313" key="5">
    <source>
        <dbReference type="EMBL" id="CAG5084854.1"/>
    </source>
</evidence>
<dbReference type="EMBL" id="OU015568">
    <property type="protein sequence ID" value="CAG5084854.1"/>
    <property type="molecule type" value="Genomic_DNA"/>
</dbReference>
<evidence type="ECO:0000313" key="6">
    <source>
        <dbReference type="Proteomes" id="UP001158576"/>
    </source>
</evidence>
<gene>
    <name evidence="5" type="ORF">OKIOD_LOCUS2311</name>
</gene>
<organism evidence="5 6">
    <name type="scientific">Oikopleura dioica</name>
    <name type="common">Tunicate</name>
    <dbReference type="NCBI Taxonomy" id="34765"/>
    <lineage>
        <taxon>Eukaryota</taxon>
        <taxon>Metazoa</taxon>
        <taxon>Chordata</taxon>
        <taxon>Tunicata</taxon>
        <taxon>Appendicularia</taxon>
        <taxon>Copelata</taxon>
        <taxon>Oikopleuridae</taxon>
        <taxon>Oikopleura</taxon>
    </lineage>
</organism>
<keyword evidence="6" id="KW-1185">Reference proteome</keyword>
<protein>
    <submittedName>
        <fullName evidence="5">Oidioi.mRNA.OKI2018_I69.PAR.g10753.t1.cds</fullName>
    </submittedName>
</protein>
<dbReference type="Gene3D" id="1.10.630.10">
    <property type="entry name" value="Cytochrome P450"/>
    <property type="match status" value="1"/>
</dbReference>
<comment type="similarity">
    <text evidence="2">Belongs to the cytochrome P450 family.</text>
</comment>
<dbReference type="InterPro" id="IPR036396">
    <property type="entry name" value="Cyt_P450_sf"/>
</dbReference>
<dbReference type="InterPro" id="IPR001128">
    <property type="entry name" value="Cyt_P450"/>
</dbReference>
<dbReference type="InterPro" id="IPR050182">
    <property type="entry name" value="Cytochrome_P450_fam2"/>
</dbReference>
<dbReference type="Pfam" id="PF00067">
    <property type="entry name" value="p450"/>
    <property type="match status" value="1"/>
</dbReference>
<dbReference type="PRINTS" id="PR00463">
    <property type="entry name" value="EP450I"/>
</dbReference>
<keyword evidence="3" id="KW-0479">Metal-binding</keyword>
<dbReference type="SUPFAM" id="SSF48264">
    <property type="entry name" value="Cytochrome P450"/>
    <property type="match status" value="1"/>
</dbReference>
<proteinExistence type="inferred from homology"/>
<sequence length="360" mass="41387">MGFASGPFDDFHRSGRTDWHSTLKKLVGKNRVAEVVKENSQKLVQRLLEKGNTKEGIDPKIILINTVLTTTTSFSFGKNYEDDDPEFLQVRDWIDEYIDGFLYLALKYTTLDLFPSWFGQSDFYFNLWAKSPLQKLYKAMPHFMTYIFEQVKEARKGLDKENPRHFLDMLIIRADEEPRWGYFQLAATIINIYAATGDTLSNTMLWLLMTLADNPEIQEKMHEEIKEARMKDPYLNPADIPYTRSVLLENQRRNPITDSLAHMVSEETVVQGVVFPKNSTVIDSLIYAMTKAALDHMSITLSGNLALDGIRVNSVNPAVVMTDIWKKTFDVTDETMPVVMEKFKEMQPMGILSEEECAHV</sequence>
<evidence type="ECO:0000256" key="1">
    <source>
        <dbReference type="ARBA" id="ARBA00001971"/>
    </source>
</evidence>
<dbReference type="CDD" id="cd05233">
    <property type="entry name" value="SDR_c"/>
    <property type="match status" value="1"/>
</dbReference>
<evidence type="ECO:0000256" key="3">
    <source>
        <dbReference type="ARBA" id="ARBA00022723"/>
    </source>
</evidence>
<reference evidence="5 6" key="1">
    <citation type="submission" date="2021-04" db="EMBL/GenBank/DDBJ databases">
        <authorList>
            <person name="Bliznina A."/>
        </authorList>
    </citation>
    <scope>NUCLEOTIDE SEQUENCE [LARGE SCALE GENOMIC DNA]</scope>
</reference>
<dbReference type="PANTHER" id="PTHR24300:SF397">
    <property type="entry name" value="CYTOCHROME P450 2U1"/>
    <property type="match status" value="1"/>
</dbReference>
<dbReference type="SUPFAM" id="SSF51735">
    <property type="entry name" value="NAD(P)-binding Rossmann-fold domains"/>
    <property type="match status" value="1"/>
</dbReference>
<comment type="cofactor">
    <cofactor evidence="1">
        <name>heme</name>
        <dbReference type="ChEBI" id="CHEBI:30413"/>
    </cofactor>
</comment>
<keyword evidence="4" id="KW-0408">Iron</keyword>
<dbReference type="PROSITE" id="PS00061">
    <property type="entry name" value="ADH_SHORT"/>
    <property type="match status" value="1"/>
</dbReference>
<accession>A0ABN7RXF5</accession>
<evidence type="ECO:0000256" key="2">
    <source>
        <dbReference type="ARBA" id="ARBA00010617"/>
    </source>
</evidence>
<dbReference type="PANTHER" id="PTHR24300">
    <property type="entry name" value="CYTOCHROME P450 508A4-RELATED"/>
    <property type="match status" value="1"/>
</dbReference>
<dbReference type="InterPro" id="IPR036291">
    <property type="entry name" value="NAD(P)-bd_dom_sf"/>
</dbReference>
<dbReference type="InterPro" id="IPR020904">
    <property type="entry name" value="Sc_DH/Rdtase_CS"/>
</dbReference>